<dbReference type="Gene3D" id="3.40.50.720">
    <property type="entry name" value="NAD(P)-binding Rossmann-like Domain"/>
    <property type="match status" value="1"/>
</dbReference>
<dbReference type="InterPro" id="IPR020829">
    <property type="entry name" value="GlycerAld_3-P_DH_cat"/>
</dbReference>
<dbReference type="SUPFAM" id="SSF55347">
    <property type="entry name" value="Glyceraldehyde-3-phosphate dehydrogenase-like, C-terminal domain"/>
    <property type="match status" value="1"/>
</dbReference>
<dbReference type="CDD" id="cd18126">
    <property type="entry name" value="GAPDH_I_C"/>
    <property type="match status" value="1"/>
</dbReference>
<dbReference type="AlphaFoldDB" id="A0A081PCU9"/>
<dbReference type="InterPro" id="IPR020831">
    <property type="entry name" value="GlycerAld/Erythrose_P_DH"/>
</dbReference>
<accession>A0A081PCU9</accession>
<dbReference type="PROSITE" id="PS00071">
    <property type="entry name" value="GAPDH"/>
    <property type="match status" value="1"/>
</dbReference>
<dbReference type="Gene3D" id="3.30.360.10">
    <property type="entry name" value="Dihydrodipicolinate Reductase, domain 2"/>
    <property type="match status" value="1"/>
</dbReference>
<dbReference type="SUPFAM" id="SSF51735">
    <property type="entry name" value="NAD(P)-binding Rossmann-fold domains"/>
    <property type="match status" value="1"/>
</dbReference>
<dbReference type="GO" id="GO:0004365">
    <property type="term" value="F:glyceraldehyde-3-phosphate dehydrogenase (NAD+) (phosphorylating) activity"/>
    <property type="evidence" value="ECO:0007669"/>
    <property type="project" value="UniProtKB-EC"/>
</dbReference>
<evidence type="ECO:0000313" key="6">
    <source>
        <dbReference type="Proteomes" id="UP000028007"/>
    </source>
</evidence>
<dbReference type="EMBL" id="JNFF01000115">
    <property type="protein sequence ID" value="KEQ28522.1"/>
    <property type="molecule type" value="Genomic_DNA"/>
</dbReference>
<organism evidence="5 6">
    <name type="scientific">Pedobacter antarcticus 4BY</name>
    <dbReference type="NCBI Taxonomy" id="1358423"/>
    <lineage>
        <taxon>Bacteria</taxon>
        <taxon>Pseudomonadati</taxon>
        <taxon>Bacteroidota</taxon>
        <taxon>Sphingobacteriia</taxon>
        <taxon>Sphingobacteriales</taxon>
        <taxon>Sphingobacteriaceae</taxon>
        <taxon>Pedobacter</taxon>
    </lineage>
</organism>
<evidence type="ECO:0000256" key="3">
    <source>
        <dbReference type="RuleBase" id="RU000397"/>
    </source>
</evidence>
<dbReference type="RefSeq" id="WP_037444056.1">
    <property type="nucleotide sequence ID" value="NZ_JNFF01000115.1"/>
</dbReference>
<sequence>MFNKYQSEFQNWIEKEKKAVQLLQIVGQLWFDRSIELVLFRKPLFDVGSSEILACHQYAKEISGKDINIYETLELAKEIASCSIAPSRIDIGRLTTEWLDENNQFATQHDFVISKLSSHIGHDKISLQPKDVVLYGFGRIGRLAARELILQAGKGEQLRLRAIITRTYSDEELIKRAELLRTDSVHGTFNGIIVEDFQNRALIINGQTVCFIEAKDPEDIDYTAYGIQDALLIDNTGVFRDREGLSRHLSANGISRVLLTAPAKGDVPNIVAGINDADFDLVNENIFSNASCTTNAIVPVLKIIEDAYGIEKGHIETIHSYTNDQNLLDNYHKKYRRGRSAALNMVITETGADKAVAKVIPQLGGKLTGNAVRVPTPNVSLAILNISLNQVSSRAEIIDLLKQASLFGKLSEQIEFSISNELVSSDLIGNSHAAIIDGPATIMAKDNKSVIIYAWYDNEYGYTRQVIRLAKKLAGVVRLTYY</sequence>
<dbReference type="InterPro" id="IPR020830">
    <property type="entry name" value="GlycerAld_3-P_DH_AS"/>
</dbReference>
<evidence type="ECO:0000256" key="2">
    <source>
        <dbReference type="ARBA" id="ARBA00023002"/>
    </source>
</evidence>
<dbReference type="EC" id="1.2.1.12" evidence="5"/>
<dbReference type="PANTHER" id="PTHR43454:SF1">
    <property type="entry name" value="GLYCERALDEHYDE 3-PHOSPHATE DEHYDROGENASE NAD(P) BINDING DOMAIN-CONTAINING PROTEIN"/>
    <property type="match status" value="1"/>
</dbReference>
<evidence type="ECO:0000313" key="5">
    <source>
        <dbReference type="EMBL" id="KEQ28522.1"/>
    </source>
</evidence>
<dbReference type="NCBIfam" id="NF006139">
    <property type="entry name" value="PRK08289.1"/>
    <property type="match status" value="1"/>
</dbReference>
<name>A0A081PCU9_9SPHI</name>
<reference evidence="5 6" key="1">
    <citation type="journal article" date="1992" name="Int. J. Syst. Bacteriol.">
        <title>Sphingobacterium antarcticus sp. nov. a Psychrotrophic Bacterium from the Soils of Schirmacher Oasis, Antarctica.</title>
        <authorList>
            <person name="Shivaji S."/>
            <person name="Ray M.K."/>
            <person name="Rao N.S."/>
            <person name="Saiserr L."/>
            <person name="Jagannadham M.V."/>
            <person name="Kumar G.S."/>
            <person name="Reddy G."/>
            <person name="Bhargava P.M."/>
        </authorList>
    </citation>
    <scope>NUCLEOTIDE SEQUENCE [LARGE SCALE GENOMIC DNA]</scope>
    <source>
        <strain evidence="5 6">4BY</strain>
    </source>
</reference>
<dbReference type="Proteomes" id="UP000028007">
    <property type="component" value="Unassembled WGS sequence"/>
</dbReference>
<evidence type="ECO:0000256" key="1">
    <source>
        <dbReference type="ARBA" id="ARBA00007406"/>
    </source>
</evidence>
<gene>
    <name evidence="5" type="ORF">N180_17035</name>
</gene>
<dbReference type="OrthoDB" id="9803304at2"/>
<evidence type="ECO:0000259" key="4">
    <source>
        <dbReference type="SMART" id="SM00846"/>
    </source>
</evidence>
<dbReference type="InterPro" id="IPR020828">
    <property type="entry name" value="GlycerAld_3-P_DH_NAD(P)-bd"/>
</dbReference>
<feature type="domain" description="Glyceraldehyde 3-phosphate dehydrogenase NAD(P) binding" evidence="4">
    <location>
        <begin position="130"/>
        <end position="292"/>
    </location>
</feature>
<dbReference type="PANTHER" id="PTHR43454">
    <property type="entry name" value="GLYCERALDEHYDE-3-PHOSPHATE DEHYDROGENASE"/>
    <property type="match status" value="1"/>
</dbReference>
<dbReference type="GO" id="GO:0051287">
    <property type="term" value="F:NAD binding"/>
    <property type="evidence" value="ECO:0007669"/>
    <property type="project" value="InterPro"/>
</dbReference>
<dbReference type="CDD" id="cd05214">
    <property type="entry name" value="GAPDH_I_N"/>
    <property type="match status" value="1"/>
</dbReference>
<dbReference type="FunFam" id="3.30.360.10:FF:000002">
    <property type="entry name" value="Glyceraldehyde-3-phosphate dehydrogenase"/>
    <property type="match status" value="1"/>
</dbReference>
<proteinExistence type="inferred from homology"/>
<comment type="similarity">
    <text evidence="1 3">Belongs to the glyceraldehyde-3-phosphate dehydrogenase family.</text>
</comment>
<dbReference type="SMART" id="SM00846">
    <property type="entry name" value="Gp_dh_N"/>
    <property type="match status" value="1"/>
</dbReference>
<protein>
    <submittedName>
        <fullName evidence="5">Glyceraldehyde-3-phosphate dehydrogenase</fullName>
        <ecNumber evidence="5">1.2.1.12</ecNumber>
    </submittedName>
</protein>
<keyword evidence="6" id="KW-1185">Reference proteome</keyword>
<keyword evidence="2 5" id="KW-0560">Oxidoreductase</keyword>
<dbReference type="eggNOG" id="COG0057">
    <property type="taxonomic scope" value="Bacteria"/>
</dbReference>
<dbReference type="PRINTS" id="PR00078">
    <property type="entry name" value="G3PDHDRGNASE"/>
</dbReference>
<dbReference type="Pfam" id="PF00044">
    <property type="entry name" value="Gp_dh_N"/>
    <property type="match status" value="1"/>
</dbReference>
<dbReference type="InterPro" id="IPR036291">
    <property type="entry name" value="NAD(P)-bd_dom_sf"/>
</dbReference>
<comment type="caution">
    <text evidence="5">The sequence shown here is derived from an EMBL/GenBank/DDBJ whole genome shotgun (WGS) entry which is preliminary data.</text>
</comment>
<dbReference type="Pfam" id="PF02800">
    <property type="entry name" value="Gp_dh_C"/>
    <property type="match status" value="1"/>
</dbReference>